<evidence type="ECO:0000313" key="19">
    <source>
        <dbReference type="EMBL" id="GMM50487.1"/>
    </source>
</evidence>
<evidence type="ECO:0000256" key="11">
    <source>
        <dbReference type="ARBA" id="ARBA00023242"/>
    </source>
</evidence>
<dbReference type="InterPro" id="IPR012340">
    <property type="entry name" value="NA-bd_OB-fold"/>
</dbReference>
<dbReference type="InterPro" id="IPR001339">
    <property type="entry name" value="mRNA_cap_enzyme_adenylation"/>
</dbReference>
<evidence type="ECO:0000259" key="17">
    <source>
        <dbReference type="Pfam" id="PF01331"/>
    </source>
</evidence>
<keyword evidence="6" id="KW-0808">Transferase</keyword>
<evidence type="ECO:0000256" key="5">
    <source>
        <dbReference type="ARBA" id="ARBA00022664"/>
    </source>
</evidence>
<dbReference type="GO" id="GO:0031533">
    <property type="term" value="C:mRNA capping enzyme complex"/>
    <property type="evidence" value="ECO:0007669"/>
    <property type="project" value="InterPro"/>
</dbReference>
<keyword evidence="5" id="KW-0507">mRNA processing</keyword>
<dbReference type="Pfam" id="PF03919">
    <property type="entry name" value="mRNA_cap_C"/>
    <property type="match status" value="1"/>
</dbReference>
<dbReference type="InterPro" id="IPR017075">
    <property type="entry name" value="mRNA_cap_enzyme_alpha"/>
</dbReference>
<dbReference type="SUPFAM" id="SSF50249">
    <property type="entry name" value="Nucleic acid-binding proteins"/>
    <property type="match status" value="1"/>
</dbReference>
<evidence type="ECO:0000256" key="6">
    <source>
        <dbReference type="ARBA" id="ARBA00022679"/>
    </source>
</evidence>
<proteinExistence type="inferred from homology"/>
<name>A0AAV5RHB5_STABA</name>
<dbReference type="Proteomes" id="UP001362899">
    <property type="component" value="Unassembled WGS sequence"/>
</dbReference>
<dbReference type="PIRSF" id="PIRSF036959">
    <property type="entry name" value="mRNA_cap_alpha"/>
    <property type="match status" value="1"/>
</dbReference>
<keyword evidence="7 19" id="KW-0548">Nucleotidyltransferase</keyword>
<organism evidence="19 20">
    <name type="scientific">Starmerella bacillaris</name>
    <name type="common">Yeast</name>
    <name type="synonym">Candida zemplinina</name>
    <dbReference type="NCBI Taxonomy" id="1247836"/>
    <lineage>
        <taxon>Eukaryota</taxon>
        <taxon>Fungi</taxon>
        <taxon>Dikarya</taxon>
        <taxon>Ascomycota</taxon>
        <taxon>Saccharomycotina</taxon>
        <taxon>Dipodascomycetes</taxon>
        <taxon>Dipodascales</taxon>
        <taxon>Trichomonascaceae</taxon>
        <taxon>Starmerella</taxon>
    </lineage>
</organism>
<accession>A0AAV5RHB5</accession>
<dbReference type="Pfam" id="PF01331">
    <property type="entry name" value="mRNA_cap_enzyme"/>
    <property type="match status" value="1"/>
</dbReference>
<comment type="similarity">
    <text evidence="2">Belongs to the eukaryotic GTase family.</text>
</comment>
<evidence type="ECO:0000259" key="18">
    <source>
        <dbReference type="Pfam" id="PF03919"/>
    </source>
</evidence>
<feature type="active site" description="N6-GMP-lysine intermediate" evidence="16">
    <location>
        <position position="60"/>
    </location>
</feature>
<evidence type="ECO:0000256" key="14">
    <source>
        <dbReference type="ARBA" id="ARBA00044624"/>
    </source>
</evidence>
<evidence type="ECO:0000256" key="3">
    <source>
        <dbReference type="ARBA" id="ARBA00012475"/>
    </source>
</evidence>
<sequence length="365" mass="42104">MSVPSLPGVLAPKEGVREIMVEIAQLLKAPNLNFPGAQPVSFTHSSVNDLLREDFLVCEKSDGLRCLMLLSEFVSAETGSEERVYLITRKKEVSWVQNIHIAASNPRGFHVGTLLDGELILTKDGKVRFLAFDILAHEGKILLDRNLEKRLGYLDELVCKPFVRFCQQEPQAAANFDFKIYMKAMSQSYRLDSVIRQEREHHSDGLIFTSVQAPYICGTNKHILKWKPADENSLDFAIRLDFKELDNGEFDYNSKPKFTLLAWTGPSEQDYGTLSVSDELWEKWKSLNECLNYRIVEVVREDGEYKFMRFRDDKEHGNHINVVKEVEKSIADDIGLEELETYIPQIREKWYERANAKRGVKRKHE</sequence>
<dbReference type="GO" id="GO:0004484">
    <property type="term" value="F:mRNA guanylyltransferase activity"/>
    <property type="evidence" value="ECO:0007669"/>
    <property type="project" value="UniProtKB-EC"/>
</dbReference>
<dbReference type="EMBL" id="BTGC01000003">
    <property type="protein sequence ID" value="GMM50487.1"/>
    <property type="molecule type" value="Genomic_DNA"/>
</dbReference>
<dbReference type="SUPFAM" id="SSF56091">
    <property type="entry name" value="DNA ligase/mRNA capping enzyme, catalytic domain"/>
    <property type="match status" value="1"/>
</dbReference>
<evidence type="ECO:0000256" key="15">
    <source>
        <dbReference type="ARBA" id="ARBA00047082"/>
    </source>
</evidence>
<evidence type="ECO:0000256" key="9">
    <source>
        <dbReference type="ARBA" id="ARBA00023042"/>
    </source>
</evidence>
<protein>
    <recommendedName>
        <fullName evidence="4">mRNA-capping enzyme subunit alpha</fullName>
        <ecNumber evidence="3">2.7.7.50</ecNumber>
    </recommendedName>
    <alternativeName>
        <fullName evidence="12">GTP--RNA guanylyltransferase</fullName>
    </alternativeName>
    <alternativeName>
        <fullName evidence="13">mRNA guanylyltransferase</fullName>
    </alternativeName>
</protein>
<keyword evidence="9" id="KW-0506">mRNA capping</keyword>
<evidence type="ECO:0000256" key="7">
    <source>
        <dbReference type="ARBA" id="ARBA00022695"/>
    </source>
</evidence>
<dbReference type="InterPro" id="IPR013846">
    <property type="entry name" value="mRNA_cap_enzyme_C"/>
</dbReference>
<dbReference type="GO" id="GO:0006370">
    <property type="term" value="P:7-methylguanosine mRNA capping"/>
    <property type="evidence" value="ECO:0007669"/>
    <property type="project" value="UniProtKB-KW"/>
</dbReference>
<feature type="domain" description="mRNA capping enzyme adenylation" evidence="17">
    <location>
        <begin position="38"/>
        <end position="227"/>
    </location>
</feature>
<dbReference type="Gene3D" id="3.30.470.30">
    <property type="entry name" value="DNA ligase/mRNA capping enzyme"/>
    <property type="match status" value="1"/>
</dbReference>
<evidence type="ECO:0000256" key="13">
    <source>
        <dbReference type="ARBA" id="ARBA00030702"/>
    </source>
</evidence>
<keyword evidence="8" id="KW-0547">Nucleotide-binding</keyword>
<dbReference type="Gene3D" id="2.40.50.140">
    <property type="entry name" value="Nucleic acid-binding proteins"/>
    <property type="match status" value="1"/>
</dbReference>
<evidence type="ECO:0000256" key="12">
    <source>
        <dbReference type="ARBA" id="ARBA00029909"/>
    </source>
</evidence>
<comment type="catalytic activity">
    <reaction evidence="14">
        <text>a 5'-end diphospho-ribonucleoside in mRNA + GTP + H(+) = a 5'-end (5'-triphosphoguanosine)-ribonucleoside in mRNA + diphosphate</text>
        <dbReference type="Rhea" id="RHEA:67012"/>
        <dbReference type="Rhea" id="RHEA-COMP:17165"/>
        <dbReference type="Rhea" id="RHEA-COMP:17166"/>
        <dbReference type="ChEBI" id="CHEBI:15378"/>
        <dbReference type="ChEBI" id="CHEBI:33019"/>
        <dbReference type="ChEBI" id="CHEBI:37565"/>
        <dbReference type="ChEBI" id="CHEBI:167616"/>
        <dbReference type="ChEBI" id="CHEBI:167617"/>
        <dbReference type="EC" id="2.7.7.50"/>
    </reaction>
    <physiologicalReaction direction="left-to-right" evidence="14">
        <dbReference type="Rhea" id="RHEA:67013"/>
    </physiologicalReaction>
</comment>
<evidence type="ECO:0000313" key="20">
    <source>
        <dbReference type="Proteomes" id="UP001362899"/>
    </source>
</evidence>
<evidence type="ECO:0000256" key="1">
    <source>
        <dbReference type="ARBA" id="ARBA00004123"/>
    </source>
</evidence>
<dbReference type="AlphaFoldDB" id="A0AAV5RHB5"/>
<dbReference type="CDD" id="cd07895">
    <property type="entry name" value="Adenylation_mRNA_capping"/>
    <property type="match status" value="1"/>
</dbReference>
<dbReference type="InterPro" id="IPR051029">
    <property type="entry name" value="mRNA_Capping_Enz/RNA_Phosphat"/>
</dbReference>
<dbReference type="EC" id="2.7.7.50" evidence="3"/>
<evidence type="ECO:0000256" key="10">
    <source>
        <dbReference type="ARBA" id="ARBA00023134"/>
    </source>
</evidence>
<feature type="domain" description="mRNA capping enzyme C-terminal" evidence="18">
    <location>
        <begin position="231"/>
        <end position="339"/>
    </location>
</feature>
<evidence type="ECO:0000256" key="8">
    <source>
        <dbReference type="ARBA" id="ARBA00022741"/>
    </source>
</evidence>
<keyword evidence="20" id="KW-1185">Reference proteome</keyword>
<evidence type="ECO:0000256" key="2">
    <source>
        <dbReference type="ARBA" id="ARBA00010237"/>
    </source>
</evidence>
<keyword evidence="10" id="KW-0342">GTP-binding</keyword>
<comment type="subcellular location">
    <subcellularLocation>
        <location evidence="1">Nucleus</location>
    </subcellularLocation>
</comment>
<evidence type="ECO:0000256" key="16">
    <source>
        <dbReference type="PIRSR" id="PIRSR036959-1"/>
    </source>
</evidence>
<dbReference type="PANTHER" id="PTHR10367">
    <property type="entry name" value="MRNA-CAPPING ENZYME"/>
    <property type="match status" value="1"/>
</dbReference>
<reference evidence="19 20" key="1">
    <citation type="journal article" date="2023" name="Elife">
        <title>Identification of key yeast species and microbe-microbe interactions impacting larval growth of Drosophila in the wild.</title>
        <authorList>
            <person name="Mure A."/>
            <person name="Sugiura Y."/>
            <person name="Maeda R."/>
            <person name="Honda K."/>
            <person name="Sakurai N."/>
            <person name="Takahashi Y."/>
            <person name="Watada M."/>
            <person name="Katoh T."/>
            <person name="Gotoh A."/>
            <person name="Gotoh Y."/>
            <person name="Taniguchi I."/>
            <person name="Nakamura K."/>
            <person name="Hayashi T."/>
            <person name="Katayama T."/>
            <person name="Uemura T."/>
            <person name="Hattori Y."/>
        </authorList>
    </citation>
    <scope>NUCLEOTIDE SEQUENCE [LARGE SCALE GENOMIC DNA]</scope>
    <source>
        <strain evidence="19 20">SB-73</strain>
    </source>
</reference>
<keyword evidence="11" id="KW-0539">Nucleus</keyword>
<comment type="caution">
    <text evidence="19">The sequence shown here is derived from an EMBL/GenBank/DDBJ whole genome shotgun (WGS) entry which is preliminary data.</text>
</comment>
<gene>
    <name evidence="19" type="ORF">DASB73_014450</name>
</gene>
<comment type="subunit">
    <text evidence="15">Heterodimer. The mRNA-capping enzyme is composed of two separate chains alpha and beta, respectively a mRNA guanylyltransferase and an mRNA 5'-triphosphate monophosphatase.</text>
</comment>
<dbReference type="GO" id="GO:0005524">
    <property type="term" value="F:ATP binding"/>
    <property type="evidence" value="ECO:0007669"/>
    <property type="project" value="InterPro"/>
</dbReference>
<dbReference type="PANTHER" id="PTHR10367:SF17">
    <property type="entry name" value="MRNA-CAPPING ENZYME"/>
    <property type="match status" value="1"/>
</dbReference>
<evidence type="ECO:0000256" key="4">
    <source>
        <dbReference type="ARBA" id="ARBA00019171"/>
    </source>
</evidence>
<dbReference type="GO" id="GO:0005525">
    <property type="term" value="F:GTP binding"/>
    <property type="evidence" value="ECO:0007669"/>
    <property type="project" value="UniProtKB-KW"/>
</dbReference>